<dbReference type="AlphaFoldDB" id="A0AAU9AD65"/>
<gene>
    <name evidence="2" type="ORF">LEN_1488</name>
</gene>
<feature type="signal peptide" evidence="1">
    <location>
        <begin position="1"/>
        <end position="25"/>
    </location>
</feature>
<evidence type="ECO:0000256" key="1">
    <source>
        <dbReference type="SAM" id="SignalP"/>
    </source>
</evidence>
<evidence type="ECO:0000313" key="2">
    <source>
        <dbReference type="EMBL" id="BAV96975.1"/>
    </source>
</evidence>
<dbReference type="KEGG" id="lem:LEN_1488"/>
<dbReference type="EMBL" id="AP014940">
    <property type="protein sequence ID" value="BAV96975.1"/>
    <property type="molecule type" value="Genomic_DNA"/>
</dbReference>
<accession>A0AAU9AD65</accession>
<keyword evidence="1" id="KW-0732">Signal</keyword>
<evidence type="ECO:0000313" key="3">
    <source>
        <dbReference type="Proteomes" id="UP000218824"/>
    </source>
</evidence>
<sequence>MRPYFAGVVGAALFAAVAVSPACRAQTQPKPAAPPAHSVKQYTNIAALLTWPLQGHSGFDRVAAELHRLFAMEPMRQQQFSGDGPVRLEDGVLSFAYLSVTTQKMDIGVELDPCYPAKRAAELTGAAIEPGYFSLHGIDIGTGYKASANGMMVRFDTHPGAHGCVKTIHIHPVRATQ</sequence>
<feature type="chain" id="PRO_5043795869" description="Lipoprotein" evidence="1">
    <location>
        <begin position="26"/>
        <end position="177"/>
    </location>
</feature>
<proteinExistence type="predicted"/>
<dbReference type="Proteomes" id="UP000218824">
    <property type="component" value="Chromosome"/>
</dbReference>
<reference evidence="2 3" key="1">
    <citation type="journal article" date="2017" name="DNA Res.">
        <title>Complete genome sequence and expression profile of the commercial lytic enzyme producer Lysobacter enzymogenes M497-1.</title>
        <authorList>
            <person name="Takami H."/>
            <person name="Toyoda A."/>
            <person name="Uchiyama I."/>
            <person name="Itoh T."/>
            <person name="Takaki Y."/>
            <person name="Arai W."/>
            <person name="Nishi S."/>
            <person name="Kawai M."/>
            <person name="Shinya K."/>
            <person name="Ikeda H."/>
        </authorList>
    </citation>
    <scope>NUCLEOTIDE SEQUENCE [LARGE SCALE GENOMIC DNA]</scope>
    <source>
        <strain evidence="2 3">M497-1</strain>
    </source>
</reference>
<name>A0AAU9AD65_LYSEN</name>
<protein>
    <recommendedName>
        <fullName evidence="4">Lipoprotein</fullName>
    </recommendedName>
</protein>
<evidence type="ECO:0008006" key="4">
    <source>
        <dbReference type="Google" id="ProtNLM"/>
    </source>
</evidence>
<organism evidence="2 3">
    <name type="scientific">Lysobacter enzymogenes</name>
    <dbReference type="NCBI Taxonomy" id="69"/>
    <lineage>
        <taxon>Bacteria</taxon>
        <taxon>Pseudomonadati</taxon>
        <taxon>Pseudomonadota</taxon>
        <taxon>Gammaproteobacteria</taxon>
        <taxon>Lysobacterales</taxon>
        <taxon>Lysobacteraceae</taxon>
        <taxon>Lysobacter</taxon>
    </lineage>
</organism>